<feature type="domain" description="BHLH" evidence="7">
    <location>
        <begin position="145"/>
        <end position="194"/>
    </location>
</feature>
<dbReference type="InterPro" id="IPR051358">
    <property type="entry name" value="TF_AMS/ICE1/BHLH6-like"/>
</dbReference>
<evidence type="ECO:0000256" key="4">
    <source>
        <dbReference type="ARBA" id="ARBA00023163"/>
    </source>
</evidence>
<dbReference type="GO" id="GO:0003700">
    <property type="term" value="F:DNA-binding transcription factor activity"/>
    <property type="evidence" value="ECO:0007669"/>
    <property type="project" value="TreeGrafter"/>
</dbReference>
<dbReference type="InterPro" id="IPR011598">
    <property type="entry name" value="bHLH_dom"/>
</dbReference>
<keyword evidence="5" id="KW-0539">Nucleus</keyword>
<dbReference type="OrthoDB" id="1886792at2759"/>
<keyword evidence="4" id="KW-0804">Transcription</keyword>
<dbReference type="PROSITE" id="PS50888">
    <property type="entry name" value="BHLH"/>
    <property type="match status" value="1"/>
</dbReference>
<keyword evidence="9" id="KW-1185">Reference proteome</keyword>
<dbReference type="PANTHER" id="PTHR31945">
    <property type="entry name" value="TRANSCRIPTION FACTOR SCREAM2-RELATED"/>
    <property type="match status" value="1"/>
</dbReference>
<dbReference type="GO" id="GO:0005634">
    <property type="term" value="C:nucleus"/>
    <property type="evidence" value="ECO:0007669"/>
    <property type="project" value="UniProtKB-SubCell"/>
</dbReference>
<comment type="similarity">
    <text evidence="2">Belongs to the bHLH protein family.</text>
</comment>
<comment type="subcellular location">
    <subcellularLocation>
        <location evidence="1">Nucleus</location>
    </subcellularLocation>
</comment>
<reference evidence="8" key="1">
    <citation type="submission" date="2020-05" db="EMBL/GenBank/DDBJ databases">
        <title>WGS assembly of Panicum virgatum.</title>
        <authorList>
            <person name="Lovell J.T."/>
            <person name="Jenkins J."/>
            <person name="Shu S."/>
            <person name="Juenger T.E."/>
            <person name="Schmutz J."/>
        </authorList>
    </citation>
    <scope>NUCLEOTIDE SEQUENCE</scope>
    <source>
        <strain evidence="8">AP13</strain>
    </source>
</reference>
<accession>A0A8T0PXM8</accession>
<dbReference type="Proteomes" id="UP000823388">
    <property type="component" value="Chromosome 7N"/>
</dbReference>
<evidence type="ECO:0000256" key="2">
    <source>
        <dbReference type="ARBA" id="ARBA00005510"/>
    </source>
</evidence>
<evidence type="ECO:0000256" key="3">
    <source>
        <dbReference type="ARBA" id="ARBA00023015"/>
    </source>
</evidence>
<dbReference type="GO" id="GO:0043565">
    <property type="term" value="F:sequence-specific DNA binding"/>
    <property type="evidence" value="ECO:0007669"/>
    <property type="project" value="TreeGrafter"/>
</dbReference>
<gene>
    <name evidence="8" type="ORF">PVAP13_7NG057617</name>
</gene>
<protein>
    <recommendedName>
        <fullName evidence="7">BHLH domain-containing protein</fullName>
    </recommendedName>
</protein>
<proteinExistence type="inferred from homology"/>
<feature type="region of interest" description="Disordered" evidence="6">
    <location>
        <begin position="209"/>
        <end position="229"/>
    </location>
</feature>
<comment type="caution">
    <text evidence="8">The sequence shown here is derived from an EMBL/GenBank/DDBJ whole genome shotgun (WGS) entry which is preliminary data.</text>
</comment>
<dbReference type="SUPFAM" id="SSF47459">
    <property type="entry name" value="HLH, helix-loop-helix DNA-binding domain"/>
    <property type="match status" value="1"/>
</dbReference>
<evidence type="ECO:0000313" key="8">
    <source>
        <dbReference type="EMBL" id="KAG2565658.1"/>
    </source>
</evidence>
<evidence type="ECO:0000256" key="5">
    <source>
        <dbReference type="ARBA" id="ARBA00023242"/>
    </source>
</evidence>
<feature type="region of interest" description="Disordered" evidence="6">
    <location>
        <begin position="80"/>
        <end position="156"/>
    </location>
</feature>
<organism evidence="8 9">
    <name type="scientific">Panicum virgatum</name>
    <name type="common">Blackwell switchgrass</name>
    <dbReference type="NCBI Taxonomy" id="38727"/>
    <lineage>
        <taxon>Eukaryota</taxon>
        <taxon>Viridiplantae</taxon>
        <taxon>Streptophyta</taxon>
        <taxon>Embryophyta</taxon>
        <taxon>Tracheophyta</taxon>
        <taxon>Spermatophyta</taxon>
        <taxon>Magnoliopsida</taxon>
        <taxon>Liliopsida</taxon>
        <taxon>Poales</taxon>
        <taxon>Poaceae</taxon>
        <taxon>PACMAD clade</taxon>
        <taxon>Panicoideae</taxon>
        <taxon>Panicodae</taxon>
        <taxon>Paniceae</taxon>
        <taxon>Panicinae</taxon>
        <taxon>Panicum</taxon>
        <taxon>Panicum sect. Hiantes</taxon>
    </lineage>
</organism>
<evidence type="ECO:0000256" key="1">
    <source>
        <dbReference type="ARBA" id="ARBA00004123"/>
    </source>
</evidence>
<dbReference type="AlphaFoldDB" id="A0A8T0PXM8"/>
<dbReference type="Pfam" id="PF00010">
    <property type="entry name" value="HLH"/>
    <property type="match status" value="1"/>
</dbReference>
<dbReference type="EMBL" id="CM029050">
    <property type="protein sequence ID" value="KAG2565658.1"/>
    <property type="molecule type" value="Genomic_DNA"/>
</dbReference>
<dbReference type="SMART" id="SM00353">
    <property type="entry name" value="HLH"/>
    <property type="match status" value="1"/>
</dbReference>
<dbReference type="PANTHER" id="PTHR31945:SF17">
    <property type="entry name" value="TRANSCRIPTION FACTOR FER-LIKE IRON DEFICIENCY-INDUCED TRANSCRIPTION FACTOR"/>
    <property type="match status" value="1"/>
</dbReference>
<dbReference type="Gene3D" id="4.10.280.10">
    <property type="entry name" value="Helix-loop-helix DNA-binding domain"/>
    <property type="match status" value="1"/>
</dbReference>
<dbReference type="InterPro" id="IPR036638">
    <property type="entry name" value="HLH_DNA-bd_sf"/>
</dbReference>
<evidence type="ECO:0000259" key="7">
    <source>
        <dbReference type="PROSITE" id="PS50888"/>
    </source>
</evidence>
<evidence type="ECO:0000313" key="9">
    <source>
        <dbReference type="Proteomes" id="UP000823388"/>
    </source>
</evidence>
<keyword evidence="3" id="KW-0805">Transcription regulation</keyword>
<evidence type="ECO:0000256" key="6">
    <source>
        <dbReference type="SAM" id="MobiDB-lite"/>
    </source>
</evidence>
<sequence>MDMEQQLLHFTPQEHLMASPGFLAVGGGGYAAHFSAGGFVEPLGAAGSGIHDGGSWAVEDLLQLGDELFGGDVTSVVGTGDYHQPWQLDGNGGSPYGGTPPRVSTDGDGSHGSPPTGEQRVAGELATEQHREDPDDASPATRKRRDRSKTIVSERKRRVRMKERLYELRSLVPNITKMDKASIIADAVVYVRNLQAHARKLREEVAALEARPRSPAGRREQEQQHGGRAATAAAACRRLQDRRGHGARLAHVGVVQAGEGRFFVTVECERRDGVAAPLCAAVESLACFRVESSSLVRSGPDRVVSTLTLKVSEQAGAATIGEGSVRHWVMSALLEEGFLPEATVEISSRSTCRPINWYSDTVWNHGAS</sequence>
<dbReference type="GO" id="GO:0046983">
    <property type="term" value="F:protein dimerization activity"/>
    <property type="evidence" value="ECO:0007669"/>
    <property type="project" value="InterPro"/>
</dbReference>
<name>A0A8T0PXM8_PANVG</name>